<evidence type="ECO:0000256" key="6">
    <source>
        <dbReference type="ARBA" id="ARBA00039335"/>
    </source>
</evidence>
<dbReference type="InterPro" id="IPR005324">
    <property type="entry name" value="Ribosomal_uS5_C"/>
</dbReference>
<dbReference type="FunFam" id="3.30.230.10:FF:000002">
    <property type="entry name" value="30S ribosomal protein S5"/>
    <property type="match status" value="1"/>
</dbReference>
<name>A0AAD4NBN4_9BILA</name>
<evidence type="ECO:0000256" key="4">
    <source>
        <dbReference type="ARBA" id="ARBA00023128"/>
    </source>
</evidence>
<evidence type="ECO:0000313" key="11">
    <source>
        <dbReference type="EMBL" id="KAI1720620.1"/>
    </source>
</evidence>
<evidence type="ECO:0000256" key="7">
    <source>
        <dbReference type="ARBA" id="ARBA00041606"/>
    </source>
</evidence>
<evidence type="ECO:0000256" key="1">
    <source>
        <dbReference type="ARBA" id="ARBA00004173"/>
    </source>
</evidence>
<dbReference type="Pfam" id="PF03719">
    <property type="entry name" value="Ribosomal_S5_C"/>
    <property type="match status" value="1"/>
</dbReference>
<dbReference type="GO" id="GO:0005840">
    <property type="term" value="C:ribosome"/>
    <property type="evidence" value="ECO:0007669"/>
    <property type="project" value="UniProtKB-KW"/>
</dbReference>
<dbReference type="PROSITE" id="PS50881">
    <property type="entry name" value="S5_DSRBD"/>
    <property type="match status" value="1"/>
</dbReference>
<dbReference type="InterPro" id="IPR048584">
    <property type="entry name" value="Ribosomal_uS5m_N"/>
</dbReference>
<dbReference type="GO" id="GO:0003735">
    <property type="term" value="F:structural constituent of ribosome"/>
    <property type="evidence" value="ECO:0007669"/>
    <property type="project" value="UniProtKB-UniRule"/>
</dbReference>
<dbReference type="InterPro" id="IPR013810">
    <property type="entry name" value="Ribosomal_uS5_N"/>
</dbReference>
<dbReference type="InterPro" id="IPR000851">
    <property type="entry name" value="Ribosomal_uS5"/>
</dbReference>
<evidence type="ECO:0000313" key="12">
    <source>
        <dbReference type="Proteomes" id="UP001201812"/>
    </source>
</evidence>
<dbReference type="PANTHER" id="PTHR48277:SF1">
    <property type="entry name" value="MITOCHONDRIAL RIBOSOMAL PROTEIN S5"/>
    <property type="match status" value="1"/>
</dbReference>
<comment type="similarity">
    <text evidence="2 9">Belongs to the universal ribosomal protein uS5 family.</text>
</comment>
<dbReference type="Gene3D" id="3.30.160.20">
    <property type="match status" value="1"/>
</dbReference>
<keyword evidence="3 8" id="KW-0689">Ribosomal protein</keyword>
<evidence type="ECO:0000256" key="8">
    <source>
        <dbReference type="PROSITE-ProRule" id="PRU00268"/>
    </source>
</evidence>
<dbReference type="GO" id="GO:0006412">
    <property type="term" value="P:translation"/>
    <property type="evidence" value="ECO:0007669"/>
    <property type="project" value="InterPro"/>
</dbReference>
<dbReference type="InterPro" id="IPR014721">
    <property type="entry name" value="Ribsml_uS5_D2-typ_fold_subgr"/>
</dbReference>
<dbReference type="SUPFAM" id="SSF54211">
    <property type="entry name" value="Ribosomal protein S5 domain 2-like"/>
    <property type="match status" value="1"/>
</dbReference>
<dbReference type="InterPro" id="IPR020568">
    <property type="entry name" value="Ribosomal_Su5_D2-typ_SF"/>
</dbReference>
<accession>A0AAD4NBN4</accession>
<keyword evidence="4" id="KW-0496">Mitochondrion</keyword>
<dbReference type="Gene3D" id="3.30.230.10">
    <property type="match status" value="1"/>
</dbReference>
<evidence type="ECO:0000256" key="3">
    <source>
        <dbReference type="ARBA" id="ARBA00022980"/>
    </source>
</evidence>
<dbReference type="PANTHER" id="PTHR48277">
    <property type="entry name" value="MITOCHONDRIAL RIBOSOMAL PROTEIN S5"/>
    <property type="match status" value="1"/>
</dbReference>
<dbReference type="GO" id="GO:1990904">
    <property type="term" value="C:ribonucleoprotein complex"/>
    <property type="evidence" value="ECO:0007669"/>
    <property type="project" value="UniProtKB-UniRule"/>
</dbReference>
<dbReference type="SUPFAM" id="SSF54768">
    <property type="entry name" value="dsRNA-binding domain-like"/>
    <property type="match status" value="1"/>
</dbReference>
<protein>
    <recommendedName>
        <fullName evidence="6">Small ribosomal subunit protein uS5m</fullName>
    </recommendedName>
    <alternativeName>
        <fullName evidence="7">28S ribosomal protein S5, mitochondrial</fullName>
    </alternativeName>
</protein>
<organism evidence="11 12">
    <name type="scientific">Ditylenchus destructor</name>
    <dbReference type="NCBI Taxonomy" id="166010"/>
    <lineage>
        <taxon>Eukaryota</taxon>
        <taxon>Metazoa</taxon>
        <taxon>Ecdysozoa</taxon>
        <taxon>Nematoda</taxon>
        <taxon>Chromadorea</taxon>
        <taxon>Rhabditida</taxon>
        <taxon>Tylenchina</taxon>
        <taxon>Tylenchomorpha</taxon>
        <taxon>Sphaerularioidea</taxon>
        <taxon>Anguinidae</taxon>
        <taxon>Anguininae</taxon>
        <taxon>Ditylenchus</taxon>
    </lineage>
</organism>
<gene>
    <name evidence="11" type="ORF">DdX_04861</name>
</gene>
<evidence type="ECO:0000259" key="10">
    <source>
        <dbReference type="PROSITE" id="PS50881"/>
    </source>
</evidence>
<dbReference type="Proteomes" id="UP001201812">
    <property type="component" value="Unassembled WGS sequence"/>
</dbReference>
<dbReference type="GO" id="GO:0005739">
    <property type="term" value="C:mitochondrion"/>
    <property type="evidence" value="ECO:0007669"/>
    <property type="project" value="UniProtKB-SubCell"/>
</dbReference>
<evidence type="ECO:0000256" key="9">
    <source>
        <dbReference type="RuleBase" id="RU003823"/>
    </source>
</evidence>
<sequence length="460" mass="53244">MSYSKLLVAHFRKALNISQCSAATNFSQIRTKVDFFQRRTQDELWKTVTNVSPAGSRKGTRKSRQRIKKLEKFYNIGRDSPMKITFPGLEGKIDQPEEPIKVEVEEGEEVKMPQEVIRETVATMPKKGYRPPSEKLHQLERGFVSQSILGQKLGPPPSDHEGNFDDFQTYCLWVRRTCRMTPMYGRTFRMQAFSITGNGKGIAGFGAGHAGQFKTNEAIIKSIRNASKRLFHVNLLENRTLYQDFFAECRNVRVFAQRVPEGYGIVAHPRLHKLCELLGIKDIHVKTEGTTRNYKGLIYAFTTGLMNQENHQELAERRGLHVVELKASRQWFPKVIASPKFAPMKTMDEITPLDQMKMDEFYGEGRMPLDVPKRRPWYSGNARNVYAAWRKHPYRNMENVMKRIMADDIVPRWTRMERKGVAEREHQMVLSGEKPVPMGIGLSDISERRNTNFEFKDEYE</sequence>
<dbReference type="Pfam" id="PF21251">
    <property type="entry name" value="Ribosomal_uS5m_N"/>
    <property type="match status" value="1"/>
</dbReference>
<dbReference type="GO" id="GO:0003723">
    <property type="term" value="F:RNA binding"/>
    <property type="evidence" value="ECO:0007669"/>
    <property type="project" value="InterPro"/>
</dbReference>
<dbReference type="AlphaFoldDB" id="A0AAD4NBN4"/>
<feature type="domain" description="S5 DRBM" evidence="10">
    <location>
        <begin position="185"/>
        <end position="233"/>
    </location>
</feature>
<comment type="subcellular location">
    <subcellularLocation>
        <location evidence="1">Mitochondrion</location>
    </subcellularLocation>
</comment>
<reference evidence="11" key="1">
    <citation type="submission" date="2022-01" db="EMBL/GenBank/DDBJ databases">
        <title>Genome Sequence Resource for Two Populations of Ditylenchus destructor, the Migratory Endoparasitic Phytonematode.</title>
        <authorList>
            <person name="Zhang H."/>
            <person name="Lin R."/>
            <person name="Xie B."/>
        </authorList>
    </citation>
    <scope>NUCLEOTIDE SEQUENCE</scope>
    <source>
        <strain evidence="11">BazhouSP</strain>
    </source>
</reference>
<dbReference type="Pfam" id="PF00333">
    <property type="entry name" value="Ribosomal_S5"/>
    <property type="match status" value="1"/>
</dbReference>
<keyword evidence="12" id="KW-1185">Reference proteome</keyword>
<keyword evidence="5 8" id="KW-0687">Ribonucleoprotein</keyword>
<dbReference type="EMBL" id="JAKKPZ010000005">
    <property type="protein sequence ID" value="KAI1720620.1"/>
    <property type="molecule type" value="Genomic_DNA"/>
</dbReference>
<evidence type="ECO:0000256" key="2">
    <source>
        <dbReference type="ARBA" id="ARBA00008945"/>
    </source>
</evidence>
<comment type="caution">
    <text evidence="11">The sequence shown here is derived from an EMBL/GenBank/DDBJ whole genome shotgun (WGS) entry which is preliminary data.</text>
</comment>
<evidence type="ECO:0000256" key="5">
    <source>
        <dbReference type="ARBA" id="ARBA00023274"/>
    </source>
</evidence>
<proteinExistence type="inferred from homology"/>